<dbReference type="Pfam" id="PF01527">
    <property type="entry name" value="HTH_Tnp_1"/>
    <property type="match status" value="1"/>
</dbReference>
<organism evidence="1 2">
    <name type="scientific">Pilimelia anulata</name>
    <dbReference type="NCBI Taxonomy" id="53371"/>
    <lineage>
        <taxon>Bacteria</taxon>
        <taxon>Bacillati</taxon>
        <taxon>Actinomycetota</taxon>
        <taxon>Actinomycetes</taxon>
        <taxon>Micromonosporales</taxon>
        <taxon>Micromonosporaceae</taxon>
        <taxon>Pilimelia</taxon>
    </lineage>
</organism>
<dbReference type="GO" id="GO:0004803">
    <property type="term" value="F:transposase activity"/>
    <property type="evidence" value="ECO:0007669"/>
    <property type="project" value="InterPro"/>
</dbReference>
<gene>
    <name evidence="1" type="ORF">GCM10010123_44850</name>
</gene>
<keyword evidence="2" id="KW-1185">Reference proteome</keyword>
<evidence type="ECO:0000313" key="2">
    <source>
        <dbReference type="Proteomes" id="UP000649739"/>
    </source>
</evidence>
<dbReference type="GO" id="GO:0006313">
    <property type="term" value="P:DNA transposition"/>
    <property type="evidence" value="ECO:0007669"/>
    <property type="project" value="InterPro"/>
</dbReference>
<dbReference type="InterPro" id="IPR002514">
    <property type="entry name" value="Transposase_8"/>
</dbReference>
<reference evidence="1" key="1">
    <citation type="journal article" date="2014" name="Int. J. Syst. Evol. Microbiol.">
        <title>Complete genome sequence of Corynebacterium casei LMG S-19264T (=DSM 44701T), isolated from a smear-ripened cheese.</title>
        <authorList>
            <consortium name="US DOE Joint Genome Institute (JGI-PGF)"/>
            <person name="Walter F."/>
            <person name="Albersmeier A."/>
            <person name="Kalinowski J."/>
            <person name="Ruckert C."/>
        </authorList>
    </citation>
    <scope>NUCLEOTIDE SEQUENCE</scope>
    <source>
        <strain evidence="1">JCM 3090</strain>
    </source>
</reference>
<evidence type="ECO:0000313" key="1">
    <source>
        <dbReference type="EMBL" id="GGK09977.1"/>
    </source>
</evidence>
<dbReference type="Gene3D" id="1.10.10.60">
    <property type="entry name" value="Homeodomain-like"/>
    <property type="match status" value="1"/>
</dbReference>
<dbReference type="RefSeq" id="WP_189172204.1">
    <property type="nucleotide sequence ID" value="NZ_BMQB01000014.1"/>
</dbReference>
<sequence length="66" mass="7187">MPRSHPPEFRAKVVAAVRRGEHTMRRIARDHGISESCLYRWVREAVADSTHIPPGQQPGGASAGAA</sequence>
<dbReference type="AlphaFoldDB" id="A0A8J3BF88"/>
<accession>A0A8J3BF88</accession>
<reference evidence="1" key="2">
    <citation type="submission" date="2020-09" db="EMBL/GenBank/DDBJ databases">
        <authorList>
            <person name="Sun Q."/>
            <person name="Ohkuma M."/>
        </authorList>
    </citation>
    <scope>NUCLEOTIDE SEQUENCE</scope>
    <source>
        <strain evidence="1">JCM 3090</strain>
    </source>
</reference>
<evidence type="ECO:0008006" key="3">
    <source>
        <dbReference type="Google" id="ProtNLM"/>
    </source>
</evidence>
<name>A0A8J3BF88_9ACTN</name>
<dbReference type="GO" id="GO:0003677">
    <property type="term" value="F:DNA binding"/>
    <property type="evidence" value="ECO:0007669"/>
    <property type="project" value="InterPro"/>
</dbReference>
<comment type="caution">
    <text evidence="1">The sequence shown here is derived from an EMBL/GenBank/DDBJ whole genome shotgun (WGS) entry which is preliminary data.</text>
</comment>
<proteinExistence type="predicted"/>
<protein>
    <recommendedName>
        <fullName evidence="3">Transposase</fullName>
    </recommendedName>
</protein>
<dbReference type="InterPro" id="IPR009057">
    <property type="entry name" value="Homeodomain-like_sf"/>
</dbReference>
<dbReference type="EMBL" id="BMQB01000014">
    <property type="protein sequence ID" value="GGK09977.1"/>
    <property type="molecule type" value="Genomic_DNA"/>
</dbReference>
<dbReference type="SUPFAM" id="SSF46689">
    <property type="entry name" value="Homeodomain-like"/>
    <property type="match status" value="1"/>
</dbReference>
<dbReference type="Proteomes" id="UP000649739">
    <property type="component" value="Unassembled WGS sequence"/>
</dbReference>